<feature type="domain" description="Laminin EGF-like" evidence="24">
    <location>
        <begin position="768"/>
        <end position="820"/>
    </location>
</feature>
<keyword evidence="7" id="KW-0732">Signal</keyword>
<dbReference type="GO" id="GO:0001525">
    <property type="term" value="P:angiogenesis"/>
    <property type="evidence" value="ECO:0007669"/>
    <property type="project" value="UniProtKB-KW"/>
</dbReference>
<dbReference type="SUPFAM" id="SSF49899">
    <property type="entry name" value="Concanavalin A-like lectins/glucanases"/>
    <property type="match status" value="4"/>
</dbReference>
<dbReference type="Pfam" id="PF00054">
    <property type="entry name" value="Laminin_G_1"/>
    <property type="match status" value="3"/>
</dbReference>
<feature type="disulfide bond" evidence="20">
    <location>
        <begin position="821"/>
        <end position="833"/>
    </location>
</feature>
<dbReference type="GeneTree" id="ENSGT00940000155362"/>
<evidence type="ECO:0000256" key="10">
    <source>
        <dbReference type="ARBA" id="ARBA00022869"/>
    </source>
</evidence>
<dbReference type="FunFam" id="2.170.300.10:FF:000008">
    <property type="entry name" value="Laminin subunit alpha 2"/>
    <property type="match status" value="1"/>
</dbReference>
<evidence type="ECO:0000256" key="20">
    <source>
        <dbReference type="PROSITE-ProRule" id="PRU00460"/>
    </source>
</evidence>
<dbReference type="FunFam" id="2.10.25.10:FF:000094">
    <property type="entry name" value="Laminin subunit alpha-2"/>
    <property type="match status" value="1"/>
</dbReference>
<dbReference type="Pfam" id="PF00052">
    <property type="entry name" value="Laminin_B"/>
    <property type="match status" value="2"/>
</dbReference>
<dbReference type="Pfam" id="PF00053">
    <property type="entry name" value="EGF_laminin"/>
    <property type="match status" value="12"/>
</dbReference>
<dbReference type="FunFam" id="2.10.25.10:FF:000512">
    <property type="entry name" value="Laminin subunit alpha 1"/>
    <property type="match status" value="1"/>
</dbReference>
<dbReference type="Pfam" id="PF24973">
    <property type="entry name" value="EGF_LMN_ATRN"/>
    <property type="match status" value="2"/>
</dbReference>
<evidence type="ECO:0000256" key="18">
    <source>
        <dbReference type="ARBA" id="ARBA00063958"/>
    </source>
</evidence>
<evidence type="ECO:0000259" key="26">
    <source>
        <dbReference type="PROSITE" id="PS51117"/>
    </source>
</evidence>
<dbReference type="CDD" id="cd00110">
    <property type="entry name" value="LamG"/>
    <property type="match status" value="4"/>
</dbReference>
<feature type="domain" description="Laminin EGF-like" evidence="24">
    <location>
        <begin position="448"/>
        <end position="496"/>
    </location>
</feature>
<evidence type="ECO:0000256" key="1">
    <source>
        <dbReference type="ARBA" id="ARBA00002418"/>
    </source>
</evidence>
<comment type="function">
    <text evidence="16">Has anti-angiogenic properties that require binding of calcium ions for full activity.</text>
</comment>
<feature type="domain" description="Laminin G" evidence="23">
    <location>
        <begin position="2056"/>
        <end position="2222"/>
    </location>
</feature>
<gene>
    <name evidence="27" type="primary">LAMA2</name>
</gene>
<evidence type="ECO:0000256" key="6">
    <source>
        <dbReference type="ARBA" id="ARBA00022723"/>
    </source>
</evidence>
<feature type="domain" description="Laminin IV type A" evidence="25">
    <location>
        <begin position="1083"/>
        <end position="1277"/>
    </location>
</feature>
<keyword evidence="6" id="KW-0479">Metal-binding</keyword>
<comment type="function">
    <text evidence="17">Integral component of basement membranes. Component of the glomerular basement membrane (GBM), responsible for the fixed negative electrostatic membrane charge, and which provides a barrier which is both size- and charge-selective. It serves as an attachment substrate for cells. Plays essential roles in vascularization. Critical for normal heart development and for regulating the vascular response to injury. Also required for avascular cartilage development.</text>
</comment>
<feature type="disulfide bond" evidence="20">
    <location>
        <begin position="679"/>
        <end position="688"/>
    </location>
</feature>
<dbReference type="PRINTS" id="PR00011">
    <property type="entry name" value="EGFLAMININ"/>
</dbReference>
<feature type="disulfide bond" evidence="20">
    <location>
        <begin position="792"/>
        <end position="801"/>
    </location>
</feature>
<feature type="disulfide bond" evidence="20">
    <location>
        <begin position="1300"/>
        <end position="1309"/>
    </location>
</feature>
<evidence type="ECO:0000313" key="28">
    <source>
        <dbReference type="Proteomes" id="UP000694395"/>
    </source>
</evidence>
<reference evidence="27" key="2">
    <citation type="submission" date="2025-08" db="UniProtKB">
        <authorList>
            <consortium name="Ensembl"/>
        </authorList>
    </citation>
    <scope>IDENTIFICATION</scope>
</reference>
<feature type="disulfide bond" evidence="20">
    <location>
        <begin position="1009"/>
        <end position="1021"/>
    </location>
</feature>
<dbReference type="PROSITE" id="PS01248">
    <property type="entry name" value="EGF_LAM_1"/>
    <property type="match status" value="6"/>
</dbReference>
<protein>
    <recommendedName>
        <fullName evidence="19">Basement membrane-specific heparan sulfate proteoglycan core protein</fullName>
    </recommendedName>
</protein>
<dbReference type="SMART" id="SM00282">
    <property type="entry name" value="LamG"/>
    <property type="match status" value="4"/>
</dbReference>
<dbReference type="FunFam" id="2.60.120.200:FF:000065">
    <property type="entry name" value="Laminin subunit alpha 2"/>
    <property type="match status" value="1"/>
</dbReference>
<dbReference type="FunFam" id="2.10.25.10:FF:000069">
    <property type="entry name" value="Laminin subunit alpha 1"/>
    <property type="match status" value="1"/>
</dbReference>
<dbReference type="FunFam" id="2.10.25.10:FF:000033">
    <property type="entry name" value="Laminin subunit alpha 2"/>
    <property type="match status" value="1"/>
</dbReference>
<keyword evidence="10" id="KW-0084">Basement membrane</keyword>
<dbReference type="FunFam" id="2.10.25.10:FF:000128">
    <property type="entry name" value="laminin subunit alpha-2 isoform X1"/>
    <property type="match status" value="1"/>
</dbReference>
<feature type="disulfide bond" evidence="20">
    <location>
        <begin position="1388"/>
        <end position="1400"/>
    </location>
</feature>
<dbReference type="SMART" id="SM00180">
    <property type="entry name" value="EGF_Lam"/>
    <property type="match status" value="15"/>
</dbReference>
<feature type="domain" description="Laminin EGF-like" evidence="24">
    <location>
        <begin position="917"/>
        <end position="962"/>
    </location>
</feature>
<keyword evidence="8" id="KW-0677">Repeat</keyword>
<evidence type="ECO:0000256" key="11">
    <source>
        <dbReference type="ARBA" id="ARBA00023157"/>
    </source>
</evidence>
<feature type="disulfide bond" evidence="20">
    <location>
        <begin position="965"/>
        <end position="982"/>
    </location>
</feature>
<feature type="domain" description="Laminin G" evidence="23">
    <location>
        <begin position="1627"/>
        <end position="1807"/>
    </location>
</feature>
<evidence type="ECO:0000256" key="15">
    <source>
        <dbReference type="ARBA" id="ARBA00053711"/>
    </source>
</evidence>
<dbReference type="PROSITE" id="PS00022">
    <property type="entry name" value="EGF_1"/>
    <property type="match status" value="1"/>
</dbReference>
<feature type="disulfide bond" evidence="20">
    <location>
        <begin position="467"/>
        <end position="476"/>
    </location>
</feature>
<dbReference type="GO" id="GO:0005201">
    <property type="term" value="F:extracellular matrix structural constituent"/>
    <property type="evidence" value="ECO:0007669"/>
    <property type="project" value="TreeGrafter"/>
</dbReference>
<keyword evidence="4" id="KW-0272">Extracellular matrix</keyword>
<comment type="caution">
    <text evidence="20">Lacks conserved residue(s) required for the propagation of feature annotation.</text>
</comment>
<feature type="domain" description="Laminin EGF-like" evidence="24">
    <location>
        <begin position="821"/>
        <end position="869"/>
    </location>
</feature>
<dbReference type="SMART" id="SM00181">
    <property type="entry name" value="EGF"/>
    <property type="match status" value="7"/>
</dbReference>
<dbReference type="GO" id="GO:0009887">
    <property type="term" value="P:animal organ morphogenesis"/>
    <property type="evidence" value="ECO:0007669"/>
    <property type="project" value="TreeGrafter"/>
</dbReference>
<feature type="domain" description="Laminin EGF-like" evidence="24">
    <location>
        <begin position="660"/>
        <end position="709"/>
    </location>
</feature>
<dbReference type="GO" id="GO:0043256">
    <property type="term" value="C:laminin complex"/>
    <property type="evidence" value="ECO:0007669"/>
    <property type="project" value="UniProtKB-ARBA"/>
</dbReference>
<evidence type="ECO:0000256" key="2">
    <source>
        <dbReference type="ARBA" id="ARBA00004302"/>
    </source>
</evidence>
<feature type="domain" description="Laminin G" evidence="23">
    <location>
        <begin position="1817"/>
        <end position="1993"/>
    </location>
</feature>
<dbReference type="SMART" id="SM00281">
    <property type="entry name" value="LamB"/>
    <property type="match status" value="1"/>
</dbReference>
<dbReference type="Gene3D" id="2.170.300.10">
    <property type="entry name" value="Tie2 ligand-binding domain superfamily"/>
    <property type="match status" value="2"/>
</dbReference>
<feature type="domain" description="Laminin EGF-like" evidence="24">
    <location>
        <begin position="870"/>
        <end position="916"/>
    </location>
</feature>
<dbReference type="FunFam" id="2.10.25.10:FF:000011">
    <property type="entry name" value="Cadherin EGF LAG seven-pass G-type receptor"/>
    <property type="match status" value="1"/>
</dbReference>
<keyword evidence="12" id="KW-0325">Glycoprotein</keyword>
<feature type="domain" description="Laminin EGF-like" evidence="24">
    <location>
        <begin position="393"/>
        <end position="447"/>
    </location>
</feature>
<proteinExistence type="predicted"/>
<keyword evidence="3" id="KW-0964">Secreted</keyword>
<evidence type="ECO:0000256" key="16">
    <source>
        <dbReference type="ARBA" id="ARBA00058618"/>
    </source>
</evidence>
<dbReference type="FunFam" id="2.10.25.10:FF:000082">
    <property type="entry name" value="Laminin subunit alpha 1"/>
    <property type="match status" value="1"/>
</dbReference>
<feature type="disulfide bond" evidence="20">
    <location>
        <begin position="870"/>
        <end position="882"/>
    </location>
</feature>
<feature type="disulfide bond" evidence="20">
    <location>
        <begin position="890"/>
        <end position="899"/>
    </location>
</feature>
<feature type="region of interest" description="Disordered" evidence="22">
    <location>
        <begin position="2336"/>
        <end position="2355"/>
    </location>
</feature>
<dbReference type="InterPro" id="IPR000742">
    <property type="entry name" value="EGF"/>
</dbReference>
<feature type="domain" description="Laminin EGF-like" evidence="24">
    <location>
        <begin position="1388"/>
        <end position="1434"/>
    </location>
</feature>
<evidence type="ECO:0000256" key="12">
    <source>
        <dbReference type="ARBA" id="ARBA00023180"/>
    </source>
</evidence>
<dbReference type="InterPro" id="IPR001791">
    <property type="entry name" value="Laminin_G"/>
</dbReference>
<dbReference type="Gene3D" id="2.10.25.10">
    <property type="entry name" value="Laminin"/>
    <property type="match status" value="12"/>
</dbReference>
<dbReference type="GO" id="GO:0034446">
    <property type="term" value="P:substrate adhesion-dependent cell spreading"/>
    <property type="evidence" value="ECO:0007669"/>
    <property type="project" value="UniProtKB-ARBA"/>
</dbReference>
<feature type="disulfide bond" evidence="20">
    <location>
        <begin position="984"/>
        <end position="993"/>
    </location>
</feature>
<evidence type="ECO:0000256" key="3">
    <source>
        <dbReference type="ARBA" id="ARBA00022525"/>
    </source>
</evidence>
<dbReference type="FunFam" id="2.10.25.10:FF:000106">
    <property type="entry name" value="Heparan sulfate proteoglycan 2"/>
    <property type="match status" value="2"/>
</dbReference>
<feature type="disulfide bond" evidence="20">
    <location>
        <begin position="963"/>
        <end position="975"/>
    </location>
</feature>
<dbReference type="SUPFAM" id="SSF57196">
    <property type="entry name" value="EGF/Laminin"/>
    <property type="match status" value="12"/>
</dbReference>
<dbReference type="InterPro" id="IPR008211">
    <property type="entry name" value="Laminin_N"/>
</dbReference>
<dbReference type="FunFam" id="2.10.25.10:FF:000051">
    <property type="entry name" value="Laminin subunit alpha 4"/>
    <property type="match status" value="1"/>
</dbReference>
<dbReference type="Gene3D" id="2.60.120.260">
    <property type="entry name" value="Galactose-binding domain-like"/>
    <property type="match status" value="1"/>
</dbReference>
<comment type="subunit">
    <text evidence="18">Has a strong tendency to aggregate in dimers or stellate structures. Interacts with other basement membrane components such as laminin, prolargin and collagen type IV. Interacts with COL13A1. Interacts with FGFBP1. Interacts with VWA1. Interacts (via C-terminus) with ECM1 (via C-terminus). Interacts with SVEP1.</text>
</comment>
<evidence type="ECO:0000256" key="7">
    <source>
        <dbReference type="ARBA" id="ARBA00022729"/>
    </source>
</evidence>
<dbReference type="Pfam" id="PF06009">
    <property type="entry name" value="Laminin_II"/>
    <property type="match status" value="1"/>
</dbReference>
<feature type="disulfide bond" evidence="20">
    <location>
        <begin position="393"/>
        <end position="405"/>
    </location>
</feature>
<evidence type="ECO:0000256" key="9">
    <source>
        <dbReference type="ARBA" id="ARBA00022837"/>
    </source>
</evidence>
<dbReference type="GO" id="GO:0007420">
    <property type="term" value="P:brain development"/>
    <property type="evidence" value="ECO:0007669"/>
    <property type="project" value="UniProtKB-ARBA"/>
</dbReference>
<dbReference type="GO" id="GO:0009888">
    <property type="term" value="P:tissue development"/>
    <property type="evidence" value="ECO:0007669"/>
    <property type="project" value="TreeGrafter"/>
</dbReference>
<dbReference type="PROSITE" id="PS51115">
    <property type="entry name" value="LAMININ_IVA"/>
    <property type="match status" value="1"/>
</dbReference>
<comment type="function">
    <text evidence="15">Anti-angiogenic and anti-tumor peptide that inhibits endothelial cell migration, collagen-induced endothelial tube morphogenesis and blood vessel growth in the chorioallantoic membrane. Blocks endothelial cell adhesion to fibronectin and type I collagen. Anti-tumor agent in neovascularization. Interaction with its ligand, integrin alpha2/beta1, is required for the anti-angiogenic properties. Evokes a reduction in phosphorylation of receptor tyrosine kinases via alpha2/beta1 integrin-mediated activation of the tyrosine phosphatase, PTPN6.</text>
</comment>
<evidence type="ECO:0000256" key="8">
    <source>
        <dbReference type="ARBA" id="ARBA00022737"/>
    </source>
</evidence>
<evidence type="ECO:0000256" key="21">
    <source>
        <dbReference type="SAM" id="Coils"/>
    </source>
</evidence>
<dbReference type="Pfam" id="PF02210">
    <property type="entry name" value="Laminin_G_2"/>
    <property type="match status" value="1"/>
</dbReference>
<sequence length="2414" mass="266415">VTELVRQPCIVCISARGLFPAVLNLASMADISTNATCGETGPEMYCKLVEHVPGQQVRNTQCRICNDNSERQFERHPIEYAIDGTNRWWQSPSIKNGMDYHYVTVTLDLQQVFQIAYMILKAANSPRPGNWVLERSLDGVTFTPWQYYAITDTECLTRFNILPRTGPPSYTRDDEVICTSFYSKIQPLENGEIHTSLINGRPSADDPSPTLLNFTSARYIRLQFQRIRTLNADLMTLAFNDPRDVDPIVTRRYYYSIKDISVGGMCICYGHAKACPLNNQTKKFSCECEHNTCGESCDRCCPGYNQKPWMAGTFLTRHVCEKCNCHGKSEECYFNQTVADNKQSLNSQGEYVGGGVCVGCTRNTAGVNCQTCADSYYRATGVCTEDSDPCQPCSCDPEGSLSPACIPDQSQAEGDLTAGSCHCKQGYGGQQCDRCTFGYSGYPNCIRCNCSLDGSRNKDPCLLPCVCKENVEGENCDRCKLGFYHLLGERLHGCEKCYCSGVASDCSDSHWTYHNVRDYARPHSLIFPHKHNSLVDRDRSQTLRIDNQEARRHLPAIYYWSAPGEYLGNKVSPQQPSLSHTTPHTHTHTHTHTHKLLFSLKFDSLLNQETGLPVSKRDFMMALTNVSSLLIRASHSNERMCSSGNRRVNSTLFKGVCEPCDCQGHATNCDDITGQCLGCTDHTTGFHCDECIPGFYGDATKGTANDCLPCACPLNIPSNNFSPTCHVDPRGELICDRCQPGHTGPRCDRCSNGYFGQPTVKGGSCQPCQCNGNLDLASPRSCDPITGSCLRCRDGYGGTTCDTCAEGFYGDAIKAKNCQHCQCHNNGSVSEVCHQENGQCPCKQHVVGRQCDECMPQTYGIQSAGVCAPCNCNSFGSKSFDCDESGQCRCQPGVTGPKCDRCAPGHFNFQEGGCAPCQCAHVGNNCDANTGQCVCPPNTVGERCDKCAPNHWGHDIMAGCKACGCNQVGSVTQQCNPNTGCCMCRDQFQGEKCSECKLGYRDFPQCISCKCNVAGSDSQTCDADQDVCACADRTGQCSCKVNIQGLKCDQCKSRTFGLSTSNPLGCSQCYCFGMSSTCTEAQGLIRMWVSQQTKLPLVDKANLQETTSGVTFQHPEIIANADLVTQKLTELYYWRLPEQFHGSMITAYGGKLKYAIYFEGRDETGRTSYEPQVIIKGGPNRDKVMVRHMQGLQIGQLTRHEIDMTEHEWKYEDKKAMTREDFMDVLFYVDYVLIKASHGNMMRHSRQALLSVFECGAGFYRLSARSGGAASRAGIGSCAQCQCNRHSEACDPETSICQNCQHDTEGDRCERCAPGYYGVVRGRPDDCKPCACPLTNHENNFSPTCVTEGFNDYHCTACPEGYEGKYCERCATGYHGDPRAPGGKCEECKCDPYGAWPQPCDPRSGQCHCRPGATGRTCSQCMERHVSCDDDCAGLLIRDMDRLHRIITSVNLTTPLPPPYKVLYRFENMTQELKVNRRHPNTSFSVHLRSKERVLQYSSKNLSFNATAAFNAYSNIKDFIEEADKEAKQARARGTEALQLVRSLSTDVALPGVCVSVRPLCAFVLVRVCVCVSVHAAGAKVKDLEDEADRLLDKLKPIKELQDNLKRNISQIKELINQARKQANSIKVSVSSGGDCIRAYRPEIKKGRYNTITVNVKTTSPDNLLFYLGSIDFLAIEMRKGKVNFLWDVGSGVGKVEYPDMTINDGNWHRIEASRNGINGTISVHALEGPKAGIMPTSKSGTSPEGYTILDVDQNAYLFVGGMLGSVKKADAVKTTTFSGCMGETYLDNKPIGLWNYREREGDCKGCVVSPQPSDTEGTVQFDGEGYAAVSRPTRWNPNVSTVMFKFRSFSTDSLLMYFATKDTKDFMSAELSDGLVKVSFDLGSGTGSVLSIKRHNDGRWKSFTMARMKKQGDPHTHHNTHNIPLQLTFVETATCTMNRMEVRTAMETALSSLCRSEVTKKRYAGCMRDIEVSRTPYNLLSSSDYTGLTKGCSVEVSLYEPSSSFILLFFSPAPFNYLHIRGLLTKHGPTHDCYYPLLQQLSCAAEASPVVLEKAKQFGLSKNSHSVVNLFASRLIIEFELRTTAESGLVFYMARINHADFATVQVKEGMVHLGYDLGHGNTSVSVPRIINDGHWHKVWDLESAGILVIDSRYSKQTTSPKKADILDVVGMLYIGGLPVNYTTKRIGPVLYSINGCIRNFKMLDNVLDMDAPTSSHHVGSCFISTEKGTYFDGSGYVKAVGSYRVGLDVSLELEFRTSQSNGVLLAVSSQVDTKMEGLGIELHNGKLLFHVDNGAGRITAEYQPEVEAGLCDGQWHSVTAHKLRHRLEIIVDGRKEEAESPNARSNTADTNDPIYVGGYPEGLKQFGLTSSTSFKGCMRNLKITKASKVLEVQFNKGLEFKGVQPLTCPANAA</sequence>
<feature type="domain" description="Laminin EGF-like" evidence="24">
    <location>
        <begin position="710"/>
        <end position="767"/>
    </location>
</feature>
<comment type="subcellular location">
    <subcellularLocation>
        <location evidence="2">Secreted</location>
        <location evidence="2">Extracellular space</location>
        <location evidence="2">Extracellular matrix</location>
        <location evidence="2">Basement membrane</location>
    </subcellularLocation>
</comment>
<dbReference type="SMART" id="SM00136">
    <property type="entry name" value="LamNT"/>
    <property type="match status" value="1"/>
</dbReference>
<dbReference type="GO" id="GO:0005796">
    <property type="term" value="C:Golgi lumen"/>
    <property type="evidence" value="ECO:0007669"/>
    <property type="project" value="UniProtKB-ARBA"/>
</dbReference>
<evidence type="ECO:0000256" key="17">
    <source>
        <dbReference type="ARBA" id="ARBA00059829"/>
    </source>
</evidence>
<dbReference type="PANTHER" id="PTHR10574">
    <property type="entry name" value="NETRIN/LAMININ-RELATED"/>
    <property type="match status" value="1"/>
</dbReference>
<dbReference type="InterPro" id="IPR002049">
    <property type="entry name" value="LE_dom"/>
</dbReference>
<keyword evidence="21" id="KW-0175">Coiled coil</keyword>
<keyword evidence="9" id="KW-0106">Calcium</keyword>
<keyword evidence="11 20" id="KW-1015">Disulfide bond</keyword>
<feature type="disulfide bond" evidence="20">
    <location>
        <begin position="738"/>
        <end position="747"/>
    </location>
</feature>
<dbReference type="InterPro" id="IPR000034">
    <property type="entry name" value="Laminin_IV"/>
</dbReference>
<feature type="disulfide bond" evidence="20">
    <location>
        <begin position="804"/>
        <end position="818"/>
    </location>
</feature>
<feature type="coiled-coil region" evidence="21">
    <location>
        <begin position="1574"/>
        <end position="1622"/>
    </location>
</feature>
<dbReference type="FunFam" id="2.60.120.260:FF:000017">
    <property type="entry name" value="Laminin subunit alpha 2"/>
    <property type="match status" value="1"/>
</dbReference>
<accession>A0A8C7RZK8</accession>
<keyword evidence="5" id="KW-0037">Angiogenesis</keyword>
<dbReference type="Pfam" id="PF00055">
    <property type="entry name" value="Laminin_N"/>
    <property type="match status" value="1"/>
</dbReference>
<feature type="domain" description="Laminin G" evidence="23">
    <location>
        <begin position="2227"/>
        <end position="2409"/>
    </location>
</feature>
<comment type="function">
    <text evidence="1">Binding to cells via a high affinity receptor, laminin is thought to mediate the attachment, migration and organization of cells into tissues during embryonic development by interacting with other extracellular matrix components.</text>
</comment>
<dbReference type="PROSITE" id="PS51117">
    <property type="entry name" value="LAMININ_NTER"/>
    <property type="match status" value="1"/>
</dbReference>
<reference evidence="27" key="3">
    <citation type="submission" date="2025-09" db="UniProtKB">
        <authorList>
            <consortium name="Ensembl"/>
        </authorList>
    </citation>
    <scope>IDENTIFICATION</scope>
</reference>
<dbReference type="CDD" id="cd00055">
    <property type="entry name" value="EGF_Lam"/>
    <property type="match status" value="14"/>
</dbReference>
<evidence type="ECO:0000256" key="19">
    <source>
        <dbReference type="ARBA" id="ARBA00071089"/>
    </source>
</evidence>
<dbReference type="GO" id="GO:0007411">
    <property type="term" value="P:axon guidance"/>
    <property type="evidence" value="ECO:0007669"/>
    <property type="project" value="TreeGrafter"/>
</dbReference>
<evidence type="ECO:0000256" key="22">
    <source>
        <dbReference type="SAM" id="MobiDB-lite"/>
    </source>
</evidence>
<feature type="disulfide bond" evidence="20">
    <location>
        <begin position="1039"/>
        <end position="1048"/>
    </location>
</feature>
<dbReference type="PROSITE" id="PS50025">
    <property type="entry name" value="LAM_G_DOMAIN"/>
    <property type="match status" value="4"/>
</dbReference>
<organism evidence="27 28">
    <name type="scientific">Oncorhynchus mykiss</name>
    <name type="common">Rainbow trout</name>
    <name type="synonym">Salmo gairdneri</name>
    <dbReference type="NCBI Taxonomy" id="8022"/>
    <lineage>
        <taxon>Eukaryota</taxon>
        <taxon>Metazoa</taxon>
        <taxon>Chordata</taxon>
        <taxon>Craniata</taxon>
        <taxon>Vertebrata</taxon>
        <taxon>Euteleostomi</taxon>
        <taxon>Actinopterygii</taxon>
        <taxon>Neopterygii</taxon>
        <taxon>Teleostei</taxon>
        <taxon>Protacanthopterygii</taxon>
        <taxon>Salmoniformes</taxon>
        <taxon>Salmonidae</taxon>
        <taxon>Salmoninae</taxon>
        <taxon>Oncorhynchus</taxon>
    </lineage>
</organism>
<keyword evidence="13" id="KW-0654">Proteoglycan</keyword>
<feature type="domain" description="Laminin EGF-like" evidence="24">
    <location>
        <begin position="1281"/>
        <end position="1329"/>
    </location>
</feature>
<evidence type="ECO:0000256" key="4">
    <source>
        <dbReference type="ARBA" id="ARBA00022530"/>
    </source>
</evidence>
<feature type="domain" description="Laminin EGF-like" evidence="24">
    <location>
        <begin position="963"/>
        <end position="1008"/>
    </location>
</feature>
<evidence type="ECO:0000256" key="14">
    <source>
        <dbReference type="ARBA" id="ARBA00023292"/>
    </source>
</evidence>
<keyword evidence="28" id="KW-1185">Reference proteome</keyword>
<dbReference type="PANTHER" id="PTHR10574:SF291">
    <property type="entry name" value="LAMININ SUBUNIT ALPHA-2"/>
    <property type="match status" value="1"/>
</dbReference>
<evidence type="ECO:0000256" key="5">
    <source>
        <dbReference type="ARBA" id="ARBA00022657"/>
    </source>
</evidence>
<evidence type="ECO:0000259" key="25">
    <source>
        <dbReference type="PROSITE" id="PS51115"/>
    </source>
</evidence>
<feature type="domain" description="Laminin EGF-like" evidence="24">
    <location>
        <begin position="1009"/>
        <end position="1068"/>
    </location>
</feature>
<feature type="disulfide bond" evidence="20">
    <location>
        <begin position="935"/>
        <end position="944"/>
    </location>
</feature>
<evidence type="ECO:0000259" key="24">
    <source>
        <dbReference type="PROSITE" id="PS50027"/>
    </source>
</evidence>
<evidence type="ECO:0000313" key="27">
    <source>
        <dbReference type="Ensembl" id="ENSOMYP00000058842.2"/>
    </source>
</evidence>
<feature type="disulfide bond" evidence="20">
    <location>
        <begin position="1390"/>
        <end position="1407"/>
    </location>
</feature>
<dbReference type="Gene3D" id="2.60.120.200">
    <property type="match status" value="4"/>
</dbReference>
<feature type="disulfide bond" evidence="20">
    <location>
        <begin position="423"/>
        <end position="432"/>
    </location>
</feature>
<keyword evidence="14 20" id="KW-0424">Laminin EGF-like domain</keyword>
<evidence type="ECO:0000259" key="23">
    <source>
        <dbReference type="PROSITE" id="PS50025"/>
    </source>
</evidence>
<dbReference type="Proteomes" id="UP000694395">
    <property type="component" value="Chromosome 4"/>
</dbReference>
<dbReference type="GO" id="GO:0046872">
    <property type="term" value="F:metal ion binding"/>
    <property type="evidence" value="ECO:0007669"/>
    <property type="project" value="UniProtKB-KW"/>
</dbReference>
<dbReference type="InterPro" id="IPR010307">
    <property type="entry name" value="Laminin_dom_II"/>
</dbReference>
<name>A0A8C7RZK8_ONCMY</name>
<dbReference type="InterPro" id="IPR050440">
    <property type="entry name" value="Laminin/Netrin_ECM"/>
</dbReference>
<dbReference type="FunFam" id="2.60.120.200:FF:000057">
    <property type="entry name" value="Laminin subunit alpha 2"/>
    <property type="match status" value="1"/>
</dbReference>
<feature type="domain" description="Laminin N-terminal" evidence="26">
    <location>
        <begin position="14"/>
        <end position="265"/>
    </location>
</feature>
<dbReference type="Ensembl" id="ENSOMYT00000064038.2">
    <property type="protein sequence ID" value="ENSOMYP00000058842.2"/>
    <property type="gene ID" value="ENSOMYG00000025456.2"/>
</dbReference>
<feature type="disulfide bond" evidence="20">
    <location>
        <begin position="842"/>
        <end position="851"/>
    </location>
</feature>
<dbReference type="PROSITE" id="PS50027">
    <property type="entry name" value="EGF_LAM_2"/>
    <property type="match status" value="12"/>
</dbReference>
<reference evidence="27" key="1">
    <citation type="submission" date="2020-07" db="EMBL/GenBank/DDBJ databases">
        <title>A long reads based de novo assembly of the rainbow trout Arlee double haploid line genome.</title>
        <authorList>
            <person name="Gao G."/>
            <person name="Palti Y."/>
        </authorList>
    </citation>
    <scope>NUCLEOTIDE SEQUENCE [LARGE SCALE GENOMIC DNA]</scope>
</reference>
<feature type="disulfide bond" evidence="20">
    <location>
        <begin position="1409"/>
        <end position="1418"/>
    </location>
</feature>
<evidence type="ECO:0000256" key="13">
    <source>
        <dbReference type="ARBA" id="ARBA00023207"/>
    </source>
</evidence>
<keyword evidence="13" id="KW-0357">Heparan sulfate</keyword>
<dbReference type="InterPro" id="IPR056863">
    <property type="entry name" value="LMN_ATRN_NET-like_EGF"/>
</dbReference>
<dbReference type="FunFam" id="2.10.25.10:FF:000189">
    <property type="entry name" value="Laminin subunit alpha 2"/>
    <property type="match status" value="1"/>
</dbReference>
<dbReference type="GO" id="GO:0005576">
    <property type="term" value="C:extracellular region"/>
    <property type="evidence" value="ECO:0007669"/>
    <property type="project" value="UniProtKB-ARBA"/>
</dbReference>
<feature type="disulfide bond" evidence="20">
    <location>
        <begin position="823"/>
        <end position="840"/>
    </location>
</feature>
<dbReference type="InterPro" id="IPR013320">
    <property type="entry name" value="ConA-like_dom_sf"/>
</dbReference>